<keyword evidence="1" id="KW-0812">Transmembrane</keyword>
<gene>
    <name evidence="2" type="ORF">PG986_004534</name>
</gene>
<accession>A0ABR1QNM6</accession>
<feature type="transmembrane region" description="Helical" evidence="1">
    <location>
        <begin position="127"/>
        <end position="147"/>
    </location>
</feature>
<organism evidence="2 3">
    <name type="scientific">Apiospora aurea</name>
    <dbReference type="NCBI Taxonomy" id="335848"/>
    <lineage>
        <taxon>Eukaryota</taxon>
        <taxon>Fungi</taxon>
        <taxon>Dikarya</taxon>
        <taxon>Ascomycota</taxon>
        <taxon>Pezizomycotina</taxon>
        <taxon>Sordariomycetes</taxon>
        <taxon>Xylariomycetidae</taxon>
        <taxon>Amphisphaeriales</taxon>
        <taxon>Apiosporaceae</taxon>
        <taxon>Apiospora</taxon>
    </lineage>
</organism>
<evidence type="ECO:0000313" key="3">
    <source>
        <dbReference type="Proteomes" id="UP001391051"/>
    </source>
</evidence>
<feature type="transmembrane region" description="Helical" evidence="1">
    <location>
        <begin position="6"/>
        <end position="23"/>
    </location>
</feature>
<keyword evidence="1" id="KW-1133">Transmembrane helix</keyword>
<dbReference type="Proteomes" id="UP001391051">
    <property type="component" value="Unassembled WGS sequence"/>
</dbReference>
<dbReference type="GeneID" id="92073818"/>
<keyword evidence="3" id="KW-1185">Reference proteome</keyword>
<proteinExistence type="predicted"/>
<reference evidence="2 3" key="1">
    <citation type="submission" date="2023-01" db="EMBL/GenBank/DDBJ databases">
        <title>Analysis of 21 Apiospora genomes using comparative genomics revels a genus with tremendous synthesis potential of carbohydrate active enzymes and secondary metabolites.</title>
        <authorList>
            <person name="Sorensen T."/>
        </authorList>
    </citation>
    <scope>NUCLEOTIDE SEQUENCE [LARGE SCALE GENOMIC DNA]</scope>
    <source>
        <strain evidence="2 3">CBS 24483</strain>
    </source>
</reference>
<evidence type="ECO:0000256" key="1">
    <source>
        <dbReference type="SAM" id="Phobius"/>
    </source>
</evidence>
<keyword evidence="1" id="KW-0472">Membrane</keyword>
<name>A0ABR1QNM6_9PEZI</name>
<dbReference type="RefSeq" id="XP_066703383.1">
    <property type="nucleotide sequence ID" value="XM_066840756.1"/>
</dbReference>
<comment type="caution">
    <text evidence="2">The sequence shown here is derived from an EMBL/GenBank/DDBJ whole genome shotgun (WGS) entry which is preliminary data.</text>
</comment>
<feature type="transmembrane region" description="Helical" evidence="1">
    <location>
        <begin position="210"/>
        <end position="231"/>
    </location>
</feature>
<sequence length="323" mass="34830">MSAQGLVTGVILIIGAQLLVLSLTRTALLHANRLDVFQLHRARLLLLDLHGLSCLLSQIIILKLQSEDLCFGLAQLHLKLTILVESLVDVVGIHVELSLEGLNVEVPVLNLDTAAHSVMLLPLLDELLLRFLFLIAKLMIVDAFLAFEVTSGLLGALLLAGSGILVLVTQILQGLNLLLCLLVESNELGFLGLGSQALHVGKYCLPRGGMHTGAVGILCSLNTGILLSLFIKTVSFEPVTKVLGMTWSGCDVGVELTRPGVFVALNFEVWYLEPLLFGHQAVCKLDGVLGPRLLNGGLGPRALEFGNLLEQLLLGHRMARRLM</sequence>
<evidence type="ECO:0000313" key="2">
    <source>
        <dbReference type="EMBL" id="KAK7959680.1"/>
    </source>
</evidence>
<evidence type="ECO:0008006" key="4">
    <source>
        <dbReference type="Google" id="ProtNLM"/>
    </source>
</evidence>
<protein>
    <recommendedName>
        <fullName evidence="4">Secreted protein</fullName>
    </recommendedName>
</protein>
<feature type="transmembrane region" description="Helical" evidence="1">
    <location>
        <begin position="154"/>
        <end position="172"/>
    </location>
</feature>
<dbReference type="EMBL" id="JAQQWE010000003">
    <property type="protein sequence ID" value="KAK7959680.1"/>
    <property type="molecule type" value="Genomic_DNA"/>
</dbReference>